<dbReference type="AlphaFoldDB" id="A0AAD8R0G9"/>
<protein>
    <submittedName>
        <fullName evidence="8">Uncharacterized protein</fullName>
    </submittedName>
</protein>
<evidence type="ECO:0000259" key="7">
    <source>
        <dbReference type="Pfam" id="PF01693"/>
    </source>
</evidence>
<dbReference type="InterPro" id="IPR011320">
    <property type="entry name" value="RNase_H1_N"/>
</dbReference>
<reference evidence="8" key="1">
    <citation type="submission" date="2023-07" db="EMBL/GenBank/DDBJ databases">
        <title>A chromosome-level genome assembly of Lolium multiflorum.</title>
        <authorList>
            <person name="Chen Y."/>
            <person name="Copetti D."/>
            <person name="Kolliker R."/>
            <person name="Studer B."/>
        </authorList>
    </citation>
    <scope>NUCLEOTIDE SEQUENCE</scope>
    <source>
        <strain evidence="8">02402/16</strain>
        <tissue evidence="8">Leaf</tissue>
    </source>
</reference>
<dbReference type="Pfam" id="PF00251">
    <property type="entry name" value="Glyco_hydro_32N"/>
    <property type="match status" value="1"/>
</dbReference>
<dbReference type="SUPFAM" id="SSF55658">
    <property type="entry name" value="L9 N-domain-like"/>
    <property type="match status" value="1"/>
</dbReference>
<comment type="similarity">
    <text evidence="1">Belongs to the glycosyl hydrolase 32 family.</text>
</comment>
<dbReference type="InterPro" id="IPR013148">
    <property type="entry name" value="Glyco_hydro_32_N"/>
</dbReference>
<evidence type="ECO:0000256" key="3">
    <source>
        <dbReference type="ARBA" id="ARBA00023180"/>
    </source>
</evidence>
<dbReference type="SMART" id="SM00640">
    <property type="entry name" value="Glyco_32"/>
    <property type="match status" value="1"/>
</dbReference>
<gene>
    <name evidence="8" type="ORF">QYE76_035650</name>
</gene>
<name>A0AAD8R0G9_LOLMU</name>
<dbReference type="Gene3D" id="2.115.10.20">
    <property type="entry name" value="Glycosyl hydrolase domain, family 43"/>
    <property type="match status" value="1"/>
</dbReference>
<dbReference type="Proteomes" id="UP001231189">
    <property type="component" value="Unassembled WGS sequence"/>
</dbReference>
<dbReference type="PANTHER" id="PTHR31953">
    <property type="entry name" value="BETA-FRUCTOFURANOSIDASE, INSOLUBLE ISOENZYME CWINV1-RELATED"/>
    <property type="match status" value="1"/>
</dbReference>
<sequence length="574" mass="64150">MVTPTPDGLPRCHEAGKLILPKDMELLASGLILPLQHTIHYLEGVHLKDKDPNYPVFSVKVSQDPNFVHEDPADIFFIAFEDVFNLFHWKRLDYNLVRLYAINLQMKINRGRPPQPPHREMTYYVVFEGRVPGVYEEWEDCKKQVHKLSGTAIKDLINWVELDPAIKPSIQGDQHGCWSGSSTILLDGTPAIMYTGIIQEVEGNQYEVQNLAYPTNTSDPLLREWVKPEYNHVIIPDASINATSSRTPPPPGTRTGTGGCALSGTSQGVAYVYRSRDFRRWTRMRNPLHSAPIGMWECPDFYPVNVDGRQSGVDTSVVSSLQVKHVLKNSLDLRRYDYYTIGTYDRSFYDPAKHRGVLWGWANESDTPANDIAKQWAEIQADVVVTFEVLRLALAGAEWLEPALALDAQKLCSLWGADVAGGVGPFGLSSLTLNLYRPTFAGFVDRHNRGHDFTENPGRERSRHATYLWTDATRSCCLLVTSGPVVDMGVTSLPLPVYHAASMPTAAPPPQLLPMWCGGQIGTSYPNDEAPTAQRWEGEDMAARFQEVAVDVDVVEKELGEVEEEEEASEQGRG</sequence>
<dbReference type="InterPro" id="IPR001362">
    <property type="entry name" value="Glyco_hydro_32"/>
</dbReference>
<dbReference type="InterPro" id="IPR009027">
    <property type="entry name" value="Ribosomal_bL9/RNase_H1_N"/>
</dbReference>
<dbReference type="InterPro" id="IPR050551">
    <property type="entry name" value="Fructan_Metab_Enzymes"/>
</dbReference>
<keyword evidence="3" id="KW-0325">Glycoprotein</keyword>
<evidence type="ECO:0000259" key="6">
    <source>
        <dbReference type="Pfam" id="PF00251"/>
    </source>
</evidence>
<evidence type="ECO:0000313" key="8">
    <source>
        <dbReference type="EMBL" id="KAK1611977.1"/>
    </source>
</evidence>
<dbReference type="EMBL" id="JAUUTY010000007">
    <property type="protein sequence ID" value="KAK1611977.1"/>
    <property type="molecule type" value="Genomic_DNA"/>
</dbReference>
<keyword evidence="9" id="KW-1185">Reference proteome</keyword>
<evidence type="ECO:0000256" key="1">
    <source>
        <dbReference type="ARBA" id="ARBA00009902"/>
    </source>
</evidence>
<dbReference type="SUPFAM" id="SSF75005">
    <property type="entry name" value="Arabinanase/levansucrase/invertase"/>
    <property type="match status" value="1"/>
</dbReference>
<evidence type="ECO:0000256" key="2">
    <source>
        <dbReference type="ARBA" id="ARBA00022801"/>
    </source>
</evidence>
<keyword evidence="4" id="KW-0326">Glycosidase</keyword>
<evidence type="ECO:0000256" key="4">
    <source>
        <dbReference type="ARBA" id="ARBA00023295"/>
    </source>
</evidence>
<dbReference type="GO" id="GO:0004553">
    <property type="term" value="F:hydrolase activity, hydrolyzing O-glycosyl compounds"/>
    <property type="evidence" value="ECO:0007669"/>
    <property type="project" value="InterPro"/>
</dbReference>
<accession>A0AAD8R0G9</accession>
<proteinExistence type="inferred from homology"/>
<keyword evidence="2" id="KW-0378">Hydrolase</keyword>
<dbReference type="InterPro" id="IPR023296">
    <property type="entry name" value="Glyco_hydro_beta-prop_sf"/>
</dbReference>
<comment type="caution">
    <text evidence="8">The sequence shown here is derived from an EMBL/GenBank/DDBJ whole genome shotgun (WGS) entry which is preliminary data.</text>
</comment>
<evidence type="ECO:0000256" key="5">
    <source>
        <dbReference type="SAM" id="MobiDB-lite"/>
    </source>
</evidence>
<evidence type="ECO:0000313" key="9">
    <source>
        <dbReference type="Proteomes" id="UP001231189"/>
    </source>
</evidence>
<dbReference type="Pfam" id="PF01693">
    <property type="entry name" value="Cauli_VI"/>
    <property type="match status" value="1"/>
</dbReference>
<feature type="region of interest" description="Disordered" evidence="5">
    <location>
        <begin position="241"/>
        <end position="260"/>
    </location>
</feature>
<feature type="domain" description="Ribonuclease H1 N-terminal" evidence="7">
    <location>
        <begin position="123"/>
        <end position="152"/>
    </location>
</feature>
<organism evidence="8 9">
    <name type="scientific">Lolium multiflorum</name>
    <name type="common">Italian ryegrass</name>
    <name type="synonym">Lolium perenne subsp. multiflorum</name>
    <dbReference type="NCBI Taxonomy" id="4521"/>
    <lineage>
        <taxon>Eukaryota</taxon>
        <taxon>Viridiplantae</taxon>
        <taxon>Streptophyta</taxon>
        <taxon>Embryophyta</taxon>
        <taxon>Tracheophyta</taxon>
        <taxon>Spermatophyta</taxon>
        <taxon>Magnoliopsida</taxon>
        <taxon>Liliopsida</taxon>
        <taxon>Poales</taxon>
        <taxon>Poaceae</taxon>
        <taxon>BOP clade</taxon>
        <taxon>Pooideae</taxon>
        <taxon>Poodae</taxon>
        <taxon>Poeae</taxon>
        <taxon>Poeae Chloroplast Group 2 (Poeae type)</taxon>
        <taxon>Loliodinae</taxon>
        <taxon>Loliinae</taxon>
        <taxon>Lolium</taxon>
    </lineage>
</organism>
<dbReference type="GO" id="GO:0005975">
    <property type="term" value="P:carbohydrate metabolic process"/>
    <property type="evidence" value="ECO:0007669"/>
    <property type="project" value="InterPro"/>
</dbReference>
<feature type="domain" description="Glycosyl hydrolase family 32 N-terminal" evidence="6">
    <location>
        <begin position="154"/>
        <end position="346"/>
    </location>
</feature>